<comment type="caution">
    <text evidence="1">The sequence shown here is derived from an EMBL/GenBank/DDBJ whole genome shotgun (WGS) entry which is preliminary data.</text>
</comment>
<protein>
    <submittedName>
        <fullName evidence="1">Uncharacterized protein</fullName>
    </submittedName>
</protein>
<evidence type="ECO:0000313" key="1">
    <source>
        <dbReference type="EMBL" id="NJP42276.1"/>
    </source>
</evidence>
<name>A0ABX0ZG52_9ACTN</name>
<proteinExistence type="predicted"/>
<sequence>MPEHKMLTINGVRVRTEDAHRYRPAAVPEPAPAAPAVPFDPASANADQVLTYLGTVGAAEAARVLDAEAAGKNRVGITNRREQLLAAAAERDGGTGGAAT</sequence>
<organism evidence="1 2">
    <name type="scientific">Actinacidiphila epipremni</name>
    <dbReference type="NCBI Taxonomy" id="2053013"/>
    <lineage>
        <taxon>Bacteria</taxon>
        <taxon>Bacillati</taxon>
        <taxon>Actinomycetota</taxon>
        <taxon>Actinomycetes</taxon>
        <taxon>Kitasatosporales</taxon>
        <taxon>Streptomycetaceae</taxon>
        <taxon>Actinacidiphila</taxon>
    </lineage>
</organism>
<evidence type="ECO:0000313" key="2">
    <source>
        <dbReference type="Proteomes" id="UP000734511"/>
    </source>
</evidence>
<dbReference type="RefSeq" id="WP_167981109.1">
    <property type="nucleotide sequence ID" value="NZ_JAATEJ010000001.1"/>
</dbReference>
<keyword evidence="2" id="KW-1185">Reference proteome</keyword>
<accession>A0ABX0ZG52</accession>
<reference evidence="1 2" key="1">
    <citation type="submission" date="2020-03" db="EMBL/GenBank/DDBJ databases">
        <title>WGS of actinomycetes isolated from Thailand.</title>
        <authorList>
            <person name="Thawai C."/>
        </authorList>
    </citation>
    <scope>NUCLEOTIDE SEQUENCE [LARGE SCALE GENOMIC DNA]</scope>
    <source>
        <strain evidence="1 2">PRB2-1</strain>
    </source>
</reference>
<dbReference type="EMBL" id="JAATEJ010000001">
    <property type="protein sequence ID" value="NJP42276.1"/>
    <property type="molecule type" value="Genomic_DNA"/>
</dbReference>
<gene>
    <name evidence="1" type="ORF">HCN08_02425</name>
</gene>
<dbReference type="Proteomes" id="UP000734511">
    <property type="component" value="Unassembled WGS sequence"/>
</dbReference>